<dbReference type="Proteomes" id="UP000320547">
    <property type="component" value="Unassembled WGS sequence"/>
</dbReference>
<protein>
    <submittedName>
        <fullName evidence="1">Uncharacterized protein</fullName>
    </submittedName>
</protein>
<evidence type="ECO:0000313" key="1">
    <source>
        <dbReference type="EMBL" id="TWJ06706.1"/>
    </source>
</evidence>
<name>A0A562UM98_9SPHN</name>
<sequence length="58" mass="6695">MWGEPTLDSYNICRNIAAMYRRFSQNSQIVSIEIWMLPSSVIAMQAVESVEVSVTWVR</sequence>
<organism evidence="1 2">
    <name type="scientific">Altererythrobacter ishigakiensis</name>
    <dbReference type="NCBI Taxonomy" id="476157"/>
    <lineage>
        <taxon>Bacteria</taxon>
        <taxon>Pseudomonadati</taxon>
        <taxon>Pseudomonadota</taxon>
        <taxon>Alphaproteobacteria</taxon>
        <taxon>Sphingomonadales</taxon>
        <taxon>Erythrobacteraceae</taxon>
        <taxon>Altererythrobacter</taxon>
    </lineage>
</organism>
<dbReference type="STRING" id="476157.GCA_001663155_00917"/>
<reference evidence="1 2" key="1">
    <citation type="submission" date="2019-07" db="EMBL/GenBank/DDBJ databases">
        <title>Genomic Encyclopedia of Archaeal and Bacterial Type Strains, Phase II (KMG-II): from individual species to whole genera.</title>
        <authorList>
            <person name="Goeker M."/>
        </authorList>
    </citation>
    <scope>NUCLEOTIDE SEQUENCE [LARGE SCALE GENOMIC DNA]</scope>
    <source>
        <strain evidence="1 2">ATCC BAA-2084</strain>
    </source>
</reference>
<keyword evidence="2" id="KW-1185">Reference proteome</keyword>
<dbReference type="EMBL" id="VLLK01000002">
    <property type="protein sequence ID" value="TWJ06706.1"/>
    <property type="molecule type" value="Genomic_DNA"/>
</dbReference>
<gene>
    <name evidence="1" type="ORF">JN10_2242</name>
</gene>
<dbReference type="AlphaFoldDB" id="A0A562UM98"/>
<proteinExistence type="predicted"/>
<comment type="caution">
    <text evidence="1">The sequence shown here is derived from an EMBL/GenBank/DDBJ whole genome shotgun (WGS) entry which is preliminary data.</text>
</comment>
<accession>A0A562UM98</accession>
<dbReference type="RefSeq" id="WP_157092820.1">
    <property type="nucleotide sequence ID" value="NZ_CP015963.1"/>
</dbReference>
<evidence type="ECO:0000313" key="2">
    <source>
        <dbReference type="Proteomes" id="UP000320547"/>
    </source>
</evidence>